<feature type="transmembrane region" description="Helical" evidence="1">
    <location>
        <begin position="96"/>
        <end position="119"/>
    </location>
</feature>
<dbReference type="InterPro" id="IPR018677">
    <property type="entry name" value="DUF2157"/>
</dbReference>
<evidence type="ECO:0000313" key="4">
    <source>
        <dbReference type="Proteomes" id="UP001216558"/>
    </source>
</evidence>
<accession>A0ABT5JRV5</accession>
<feature type="transmembrane region" description="Helical" evidence="1">
    <location>
        <begin position="251"/>
        <end position="268"/>
    </location>
</feature>
<feature type="transmembrane region" description="Helical" evidence="1">
    <location>
        <begin position="34"/>
        <end position="56"/>
    </location>
</feature>
<proteinExistence type="predicted"/>
<keyword evidence="1" id="KW-1133">Transmembrane helix</keyword>
<gene>
    <name evidence="3" type="ORF">OIK40_12670</name>
</gene>
<evidence type="ECO:0000256" key="1">
    <source>
        <dbReference type="SAM" id="Phobius"/>
    </source>
</evidence>
<feature type="transmembrane region" description="Helical" evidence="1">
    <location>
        <begin position="125"/>
        <end position="141"/>
    </location>
</feature>
<dbReference type="Pfam" id="PF09925">
    <property type="entry name" value="DUF2157"/>
    <property type="match status" value="1"/>
</dbReference>
<feature type="transmembrane region" description="Helical" evidence="1">
    <location>
        <begin position="219"/>
        <end position="239"/>
    </location>
</feature>
<keyword evidence="1" id="KW-0812">Transmembrane</keyword>
<evidence type="ECO:0000313" key="3">
    <source>
        <dbReference type="EMBL" id="MDC8755495.1"/>
    </source>
</evidence>
<keyword evidence="4" id="KW-1185">Reference proteome</keyword>
<name>A0ABT5JRV5_9SPHN</name>
<dbReference type="EMBL" id="JAQQXQ010000010">
    <property type="protein sequence ID" value="MDC8755495.1"/>
    <property type="molecule type" value="Genomic_DNA"/>
</dbReference>
<feature type="transmembrane region" description="Helical" evidence="1">
    <location>
        <begin position="347"/>
        <end position="369"/>
    </location>
</feature>
<sequence length="383" mass="40037">MSARKIAAWHEAGLIDAATRDRLLAYETEHARPLALWAVFGIGALAIGLGLVSVIAANWEDIPGQVRLAVHLMLIIAALAALFLREDRLAAVSPWAAEALLFVTAALGLTFFGHVGQVYQTSAPLWQPLAAWLVLFAPLLLISGRGRLAATTLMGGGVWCVWEYLGSYDHFLFGMRENVPPMACLALVTALPVLFAPLAAWRRGFGARAEFWQQLEQLALAYAVGGASLACAMASAGGFDEGPTPFDLGPMALRGAVGVLAGLGVMVARPGMSGRMSGAIIAAAGLLLPLAWGANDLTVPAAALFMALWVGIAAAALAAHWRGLFQLAVAGIALRLIILSFELAGDLLASGFGLILSGIMILGVAWAAVRVSKTFAPPREDAA</sequence>
<comment type="caution">
    <text evidence="3">The sequence shown here is derived from an EMBL/GenBank/DDBJ whole genome shotgun (WGS) entry which is preliminary data.</text>
</comment>
<feature type="transmembrane region" description="Helical" evidence="1">
    <location>
        <begin position="324"/>
        <end position="341"/>
    </location>
</feature>
<evidence type="ECO:0000259" key="2">
    <source>
        <dbReference type="Pfam" id="PF09925"/>
    </source>
</evidence>
<dbReference type="Proteomes" id="UP001216558">
    <property type="component" value="Unassembled WGS sequence"/>
</dbReference>
<feature type="transmembrane region" description="Helical" evidence="1">
    <location>
        <begin position="298"/>
        <end position="317"/>
    </location>
</feature>
<feature type="transmembrane region" description="Helical" evidence="1">
    <location>
        <begin position="68"/>
        <end position="84"/>
    </location>
</feature>
<feature type="transmembrane region" description="Helical" evidence="1">
    <location>
        <begin position="179"/>
        <end position="198"/>
    </location>
</feature>
<organism evidence="3 4">
    <name type="scientific">Erythrobacter fulvus</name>
    <dbReference type="NCBI Taxonomy" id="2987523"/>
    <lineage>
        <taxon>Bacteria</taxon>
        <taxon>Pseudomonadati</taxon>
        <taxon>Pseudomonadota</taxon>
        <taxon>Alphaproteobacteria</taxon>
        <taxon>Sphingomonadales</taxon>
        <taxon>Erythrobacteraceae</taxon>
        <taxon>Erythrobacter/Porphyrobacter group</taxon>
        <taxon>Erythrobacter</taxon>
    </lineage>
</organism>
<keyword evidence="1" id="KW-0472">Membrane</keyword>
<feature type="transmembrane region" description="Helical" evidence="1">
    <location>
        <begin position="275"/>
        <end position="292"/>
    </location>
</feature>
<reference evidence="3 4" key="1">
    <citation type="submission" date="2022-10" db="EMBL/GenBank/DDBJ databases">
        <title>Erythrobacter sp. sf7 Genome sequencing.</title>
        <authorList>
            <person name="Park S."/>
        </authorList>
    </citation>
    <scope>NUCLEOTIDE SEQUENCE [LARGE SCALE GENOMIC DNA]</scope>
    <source>
        <strain evidence="4">sf7</strain>
    </source>
</reference>
<protein>
    <submittedName>
        <fullName evidence="3">DUF2157 domain-containing protein</fullName>
    </submittedName>
</protein>
<dbReference type="RefSeq" id="WP_273678705.1">
    <property type="nucleotide sequence ID" value="NZ_JAQQXQ010000010.1"/>
</dbReference>
<feature type="transmembrane region" description="Helical" evidence="1">
    <location>
        <begin position="148"/>
        <end position="167"/>
    </location>
</feature>
<feature type="domain" description="DUF2157" evidence="2">
    <location>
        <begin position="8"/>
        <end position="144"/>
    </location>
</feature>